<accession>A0ABS1HDY6</accession>
<evidence type="ECO:0000313" key="2">
    <source>
        <dbReference type="Proteomes" id="UP000618943"/>
    </source>
</evidence>
<dbReference type="Pfam" id="PF26325">
    <property type="entry name" value="YhjD"/>
    <property type="match status" value="1"/>
</dbReference>
<dbReference type="EMBL" id="JAEOAH010000054">
    <property type="protein sequence ID" value="MBK3497193.1"/>
    <property type="molecule type" value="Genomic_DNA"/>
</dbReference>
<gene>
    <name evidence="1" type="ORF">JFL43_20650</name>
</gene>
<reference evidence="1 2" key="1">
    <citation type="submission" date="2020-12" db="EMBL/GenBank/DDBJ databases">
        <title>YIM B01967 draft genome.</title>
        <authorList>
            <person name="Yan X."/>
        </authorList>
    </citation>
    <scope>NUCLEOTIDE SEQUENCE [LARGE SCALE GENOMIC DNA]</scope>
    <source>
        <strain evidence="1 2">YIM B01967</strain>
    </source>
</reference>
<dbReference type="InterPro" id="IPR058600">
    <property type="entry name" value="YhjD-like"/>
</dbReference>
<dbReference type="RefSeq" id="WP_200750497.1">
    <property type="nucleotide sequence ID" value="NZ_JAEOAH010000054.1"/>
</dbReference>
<organism evidence="1 2">
    <name type="scientific">Viridibacillus soli</name>
    <dbReference type="NCBI Taxonomy" id="2798301"/>
    <lineage>
        <taxon>Bacteria</taxon>
        <taxon>Bacillati</taxon>
        <taxon>Bacillota</taxon>
        <taxon>Bacilli</taxon>
        <taxon>Bacillales</taxon>
        <taxon>Caryophanaceae</taxon>
        <taxon>Viridibacillus</taxon>
    </lineage>
</organism>
<dbReference type="Proteomes" id="UP000618943">
    <property type="component" value="Unassembled WGS sequence"/>
</dbReference>
<evidence type="ECO:0000313" key="1">
    <source>
        <dbReference type="EMBL" id="MBK3497193.1"/>
    </source>
</evidence>
<comment type="caution">
    <text evidence="1">The sequence shown here is derived from an EMBL/GenBank/DDBJ whole genome shotgun (WGS) entry which is preliminary data.</text>
</comment>
<keyword evidence="2" id="KW-1185">Reference proteome</keyword>
<sequence length="115" mass="13818">MISIEERNQLHQYLIYELAIQSLQKDHPHLEKLKMKNIYLVLVDVLLKDLKNDYYKSKHLLKRRGIQVIGWHRTSEYFSDIQIRTAGEDLHLNYAKQALKTAVEEELFKRLQLQK</sequence>
<name>A0ABS1HDY6_9BACL</name>
<protein>
    <submittedName>
        <fullName evidence="1">Aconitate hydratase</fullName>
    </submittedName>
</protein>
<proteinExistence type="predicted"/>